<dbReference type="OrthoDB" id="116343at2"/>
<evidence type="ECO:0000313" key="2">
    <source>
        <dbReference type="EMBL" id="AXE28083.1"/>
    </source>
</evidence>
<dbReference type="InterPro" id="IPR051604">
    <property type="entry name" value="Ergot_Alk_Oxidoreductase"/>
</dbReference>
<feature type="domain" description="NAD(P)-binding" evidence="1">
    <location>
        <begin position="6"/>
        <end position="177"/>
    </location>
</feature>
<dbReference type="InterPro" id="IPR036291">
    <property type="entry name" value="NAD(P)-bd_dom_sf"/>
</dbReference>
<organism evidence="2 3">
    <name type="scientific">Streptomyces globosus</name>
    <dbReference type="NCBI Taxonomy" id="68209"/>
    <lineage>
        <taxon>Bacteria</taxon>
        <taxon>Bacillati</taxon>
        <taxon>Actinomycetota</taxon>
        <taxon>Actinomycetes</taxon>
        <taxon>Kitasatosporales</taxon>
        <taxon>Streptomycetaceae</taxon>
        <taxon>Streptomyces</taxon>
    </lineage>
</organism>
<dbReference type="Proteomes" id="UP000252004">
    <property type="component" value="Plasmid unnamed2"/>
</dbReference>
<dbReference type="PANTHER" id="PTHR43162">
    <property type="match status" value="1"/>
</dbReference>
<evidence type="ECO:0000259" key="1">
    <source>
        <dbReference type="Pfam" id="PF13460"/>
    </source>
</evidence>
<name>A0A344UB12_9ACTN</name>
<dbReference type="SUPFAM" id="SSF51735">
    <property type="entry name" value="NAD(P)-binding Rossmann-fold domains"/>
    <property type="match status" value="1"/>
</dbReference>
<proteinExistence type="predicted"/>
<evidence type="ECO:0000313" key="3">
    <source>
        <dbReference type="Proteomes" id="UP000252004"/>
    </source>
</evidence>
<dbReference type="Gene3D" id="3.40.50.720">
    <property type="entry name" value="NAD(P)-binding Rossmann-like Domain"/>
    <property type="match status" value="1"/>
</dbReference>
<dbReference type="AlphaFoldDB" id="A0A344UB12"/>
<geneLocation type="plasmid" evidence="2 3">
    <name>unnamed2</name>
</geneLocation>
<dbReference type="RefSeq" id="WP_114059244.1">
    <property type="nucleotide sequence ID" value="NZ_CP030864.1"/>
</dbReference>
<dbReference type="Gene3D" id="3.90.25.10">
    <property type="entry name" value="UDP-galactose 4-epimerase, domain 1"/>
    <property type="match status" value="1"/>
</dbReference>
<dbReference type="KEGG" id="sgz:C0216_31800"/>
<dbReference type="InterPro" id="IPR016040">
    <property type="entry name" value="NAD(P)-bd_dom"/>
</dbReference>
<reference evidence="2 3" key="1">
    <citation type="submission" date="2018-01" db="EMBL/GenBank/DDBJ databases">
        <title>Draft genome Sequence of streptomyces globosus LZH-48.</title>
        <authorList>
            <person name="Ran K."/>
            <person name="Li Z."/>
            <person name="Wei S."/>
            <person name="Dong R."/>
        </authorList>
    </citation>
    <scope>NUCLEOTIDE SEQUENCE [LARGE SCALE GENOMIC DNA]</scope>
    <source>
        <strain evidence="2 3">LZH-48</strain>
        <plasmid evidence="2 3">unnamed2</plasmid>
    </source>
</reference>
<protein>
    <submittedName>
        <fullName evidence="2">SDR family NAD(P)-dependent oxidoreductase</fullName>
    </submittedName>
</protein>
<keyword evidence="2" id="KW-0614">Plasmid</keyword>
<dbReference type="EMBL" id="CP030864">
    <property type="protein sequence ID" value="AXE28083.1"/>
    <property type="molecule type" value="Genomic_DNA"/>
</dbReference>
<accession>A0A344UB12</accession>
<dbReference type="Pfam" id="PF13460">
    <property type="entry name" value="NAD_binding_10"/>
    <property type="match status" value="1"/>
</dbReference>
<gene>
    <name evidence="2" type="ORF">C0216_31800</name>
</gene>
<sequence length="281" mass="29246">MILVTGGSGTIGREVLRLLPSDVCVRVMARVPERVVGAPAAAEVVHGDFGDPRSVAAALEGADAVFLVTSRVEEDDGRFLQAARSAGVGHIVKLSAAAVEDPLADDAVTRWQRRNEELLRTCGTAWTLLRPRSFMSNALSWAGSVREQGVVRALHGCSPNSCVDPRDVAEVAVRALTGLIPPGGAHTLTGPEALTAAGQTAMLAGLLGRPLRFEELGAEQARAVLAARYPAEVVEALLKSAERQRAGAKAAVGAAVPCLLGRPAGSFRRWAADHLAAFAGG</sequence>
<keyword evidence="3" id="KW-1185">Reference proteome</keyword>
<dbReference type="PANTHER" id="PTHR43162:SF1">
    <property type="entry name" value="PRESTALK A DIFFERENTIATION PROTEIN A"/>
    <property type="match status" value="1"/>
</dbReference>